<dbReference type="AlphaFoldDB" id="A0A1R3FUH3"/>
<name>A0A1R3FUH3_COCAP</name>
<protein>
    <submittedName>
        <fullName evidence="1">Uncharacterized protein</fullName>
    </submittedName>
</protein>
<evidence type="ECO:0000313" key="1">
    <source>
        <dbReference type="EMBL" id="OMO49416.1"/>
    </source>
</evidence>
<dbReference type="Proteomes" id="UP000188268">
    <property type="component" value="Unassembled WGS sequence"/>
</dbReference>
<gene>
    <name evidence="1" type="ORF">CCACVL1_31011</name>
</gene>
<comment type="caution">
    <text evidence="1">The sequence shown here is derived from an EMBL/GenBank/DDBJ whole genome shotgun (WGS) entry which is preliminary data.</text>
</comment>
<feature type="non-terminal residue" evidence="1">
    <location>
        <position position="39"/>
    </location>
</feature>
<reference evidence="1 2" key="1">
    <citation type="submission" date="2013-09" db="EMBL/GenBank/DDBJ databases">
        <title>Corchorus capsularis genome sequencing.</title>
        <authorList>
            <person name="Alam M."/>
            <person name="Haque M.S."/>
            <person name="Islam M.S."/>
            <person name="Emdad E.M."/>
            <person name="Islam M.M."/>
            <person name="Ahmed B."/>
            <person name="Halim A."/>
            <person name="Hossen Q.M.M."/>
            <person name="Hossain M.Z."/>
            <person name="Ahmed R."/>
            <person name="Khan M.M."/>
            <person name="Islam R."/>
            <person name="Rashid M.M."/>
            <person name="Khan S.A."/>
            <person name="Rahman M.S."/>
            <person name="Alam M."/>
        </authorList>
    </citation>
    <scope>NUCLEOTIDE SEQUENCE [LARGE SCALE GENOMIC DNA]</scope>
    <source>
        <strain evidence="2">cv. CVL-1</strain>
        <tissue evidence="1">Whole seedling</tissue>
    </source>
</reference>
<organism evidence="1 2">
    <name type="scientific">Corchorus capsularis</name>
    <name type="common">Jute</name>
    <dbReference type="NCBI Taxonomy" id="210143"/>
    <lineage>
        <taxon>Eukaryota</taxon>
        <taxon>Viridiplantae</taxon>
        <taxon>Streptophyta</taxon>
        <taxon>Embryophyta</taxon>
        <taxon>Tracheophyta</taxon>
        <taxon>Spermatophyta</taxon>
        <taxon>Magnoliopsida</taxon>
        <taxon>eudicotyledons</taxon>
        <taxon>Gunneridae</taxon>
        <taxon>Pentapetalae</taxon>
        <taxon>rosids</taxon>
        <taxon>malvids</taxon>
        <taxon>Malvales</taxon>
        <taxon>Malvaceae</taxon>
        <taxon>Grewioideae</taxon>
        <taxon>Apeibeae</taxon>
        <taxon>Corchorus</taxon>
    </lineage>
</organism>
<proteinExistence type="predicted"/>
<evidence type="ECO:0000313" key="2">
    <source>
        <dbReference type="Proteomes" id="UP000188268"/>
    </source>
</evidence>
<dbReference type="EMBL" id="AWWV01016489">
    <property type="protein sequence ID" value="OMO49416.1"/>
    <property type="molecule type" value="Genomic_DNA"/>
</dbReference>
<accession>A0A1R3FUH3</accession>
<dbReference type="Gramene" id="OMO49416">
    <property type="protein sequence ID" value="OMO49416"/>
    <property type="gene ID" value="CCACVL1_31011"/>
</dbReference>
<sequence>MVQESVSLFLGQIETSVQVQIQTSSIKHPKKRSISFFHS</sequence>
<keyword evidence="2" id="KW-1185">Reference proteome</keyword>